<organism evidence="1">
    <name type="scientific">Oryza sativa subsp. japonica</name>
    <name type="common">Rice</name>
    <dbReference type="NCBI Taxonomy" id="39947"/>
    <lineage>
        <taxon>Eukaryota</taxon>
        <taxon>Viridiplantae</taxon>
        <taxon>Streptophyta</taxon>
        <taxon>Embryophyta</taxon>
        <taxon>Tracheophyta</taxon>
        <taxon>Spermatophyta</taxon>
        <taxon>Magnoliopsida</taxon>
        <taxon>Liliopsida</taxon>
        <taxon>Poales</taxon>
        <taxon>Poaceae</taxon>
        <taxon>BOP clade</taxon>
        <taxon>Oryzoideae</taxon>
        <taxon>Oryzeae</taxon>
        <taxon>Oryzinae</taxon>
        <taxon>Oryza</taxon>
        <taxon>Oryza sativa</taxon>
    </lineage>
</organism>
<dbReference type="EMBL" id="CM000146">
    <property type="protein sequence ID" value="EEE69239.1"/>
    <property type="molecule type" value="Genomic_DNA"/>
</dbReference>
<dbReference type="Proteomes" id="UP000007752">
    <property type="component" value="Chromosome 9"/>
</dbReference>
<dbReference type="AlphaFoldDB" id="B9G293"/>
<name>B9G293_ORYSJ</name>
<protein>
    <submittedName>
        <fullName evidence="1">Uncharacterized protein</fullName>
    </submittedName>
</protein>
<accession>B9G293</accession>
<proteinExistence type="predicted"/>
<gene>
    <name evidence="1" type="ORF">OsJ_28485</name>
</gene>
<evidence type="ECO:0000313" key="1">
    <source>
        <dbReference type="EMBL" id="EEE69239.1"/>
    </source>
</evidence>
<reference evidence="1" key="2">
    <citation type="submission" date="2008-12" db="EMBL/GenBank/DDBJ databases">
        <title>Improved gene annotation of the rice (Oryza sativa) genomes.</title>
        <authorList>
            <person name="Wang J."/>
            <person name="Li R."/>
            <person name="Fan W."/>
            <person name="Huang Q."/>
            <person name="Zhang J."/>
            <person name="Zhou Y."/>
            <person name="Hu Y."/>
            <person name="Zi S."/>
            <person name="Li J."/>
            <person name="Ni P."/>
            <person name="Zheng H."/>
            <person name="Zhang Y."/>
            <person name="Zhao M."/>
            <person name="Hao Q."/>
            <person name="McDermott J."/>
            <person name="Samudrala R."/>
            <person name="Kristiansen K."/>
            <person name="Wong G.K.-S."/>
        </authorList>
    </citation>
    <scope>NUCLEOTIDE SEQUENCE</scope>
</reference>
<reference evidence="1" key="1">
    <citation type="journal article" date="2005" name="PLoS Biol.">
        <title>The genomes of Oryza sativa: a history of duplications.</title>
        <authorList>
            <person name="Yu J."/>
            <person name="Wang J."/>
            <person name="Lin W."/>
            <person name="Li S."/>
            <person name="Li H."/>
            <person name="Zhou J."/>
            <person name="Ni P."/>
            <person name="Dong W."/>
            <person name="Hu S."/>
            <person name="Zeng C."/>
            <person name="Zhang J."/>
            <person name="Zhang Y."/>
            <person name="Li R."/>
            <person name="Xu Z."/>
            <person name="Li S."/>
            <person name="Li X."/>
            <person name="Zheng H."/>
            <person name="Cong L."/>
            <person name="Lin L."/>
            <person name="Yin J."/>
            <person name="Geng J."/>
            <person name="Li G."/>
            <person name="Shi J."/>
            <person name="Liu J."/>
            <person name="Lv H."/>
            <person name="Li J."/>
            <person name="Wang J."/>
            <person name="Deng Y."/>
            <person name="Ran L."/>
            <person name="Shi X."/>
            <person name="Wang X."/>
            <person name="Wu Q."/>
            <person name="Li C."/>
            <person name="Ren X."/>
            <person name="Wang J."/>
            <person name="Wang X."/>
            <person name="Li D."/>
            <person name="Liu D."/>
            <person name="Zhang X."/>
            <person name="Ji Z."/>
            <person name="Zhao W."/>
            <person name="Sun Y."/>
            <person name="Zhang Z."/>
            <person name="Bao J."/>
            <person name="Han Y."/>
            <person name="Dong L."/>
            <person name="Ji J."/>
            <person name="Chen P."/>
            <person name="Wu S."/>
            <person name="Liu J."/>
            <person name="Xiao Y."/>
            <person name="Bu D."/>
            <person name="Tan J."/>
            <person name="Yang L."/>
            <person name="Ye C."/>
            <person name="Zhang J."/>
            <person name="Xu J."/>
            <person name="Zhou Y."/>
            <person name="Yu Y."/>
            <person name="Zhang B."/>
            <person name="Zhuang S."/>
            <person name="Wei H."/>
            <person name="Liu B."/>
            <person name="Lei M."/>
            <person name="Yu H."/>
            <person name="Li Y."/>
            <person name="Xu H."/>
            <person name="Wei S."/>
            <person name="He X."/>
            <person name="Fang L."/>
            <person name="Zhang Z."/>
            <person name="Zhang Y."/>
            <person name="Huang X."/>
            <person name="Su Z."/>
            <person name="Tong W."/>
            <person name="Li J."/>
            <person name="Tong Z."/>
            <person name="Li S."/>
            <person name="Ye J."/>
            <person name="Wang L."/>
            <person name="Fang L."/>
            <person name="Lei T."/>
            <person name="Chen C."/>
            <person name="Chen H."/>
            <person name="Xu Z."/>
            <person name="Li H."/>
            <person name="Huang H."/>
            <person name="Zhang F."/>
            <person name="Xu H."/>
            <person name="Li N."/>
            <person name="Zhao C."/>
            <person name="Li S."/>
            <person name="Dong L."/>
            <person name="Huang Y."/>
            <person name="Li L."/>
            <person name="Xi Y."/>
            <person name="Qi Q."/>
            <person name="Li W."/>
            <person name="Zhang B."/>
            <person name="Hu W."/>
            <person name="Zhang Y."/>
            <person name="Tian X."/>
            <person name="Jiao Y."/>
            <person name="Liang X."/>
            <person name="Jin J."/>
            <person name="Gao L."/>
            <person name="Zheng W."/>
            <person name="Hao B."/>
            <person name="Liu S."/>
            <person name="Wang W."/>
            <person name="Yuan L."/>
            <person name="Cao M."/>
            <person name="McDermott J."/>
            <person name="Samudrala R."/>
            <person name="Wang J."/>
            <person name="Wong G.K."/>
            <person name="Yang H."/>
        </authorList>
    </citation>
    <scope>NUCLEOTIDE SEQUENCE [LARGE SCALE GENOMIC DNA]</scope>
</reference>
<sequence length="119" mass="12953">MGHVLRIPSHGEMQPAWYQCAQGRRTTASATAISSVHTEHTVPATPAVARTTGGCDTTACLPPRAHGHRGRVLDGEGLLVHVIDDERVPPEDRREEVPRCDPVAVVVHVQEFPLKDPKN</sequence>